<dbReference type="InterPro" id="IPR000375">
    <property type="entry name" value="Dynamin_stalk"/>
</dbReference>
<dbReference type="OrthoDB" id="849137at2759"/>
<sequence length="155" mass="17408">MPKPLSSPADAMTAFLGIVGSARESLRKILVRGECDEYSDDHNMHCTARLVEMLNEYSNDLHHCPKSDPTRNFLMEEIHILEESRGIELPNFLPRTAFLSMLQKKLGCGLEGMLEESPSVASKREKLNMRIKLLGESKTVLGNIKDEIATTYLDS</sequence>
<dbReference type="STRING" id="180498.A0A067KGT8"/>
<gene>
    <name evidence="2" type="ORF">JCGZ_15431</name>
</gene>
<dbReference type="EMBL" id="KK914629">
    <property type="protein sequence ID" value="KDP31480.1"/>
    <property type="molecule type" value="Genomic_DNA"/>
</dbReference>
<evidence type="ECO:0000259" key="1">
    <source>
        <dbReference type="Pfam" id="PF01031"/>
    </source>
</evidence>
<keyword evidence="3" id="KW-1185">Reference proteome</keyword>
<accession>A0A067KGT8</accession>
<protein>
    <recommendedName>
        <fullName evidence="1">Dynamin stalk domain-containing protein</fullName>
    </recommendedName>
</protein>
<dbReference type="Gene3D" id="1.20.120.1240">
    <property type="entry name" value="Dynamin, middle domain"/>
    <property type="match status" value="1"/>
</dbReference>
<evidence type="ECO:0000313" key="3">
    <source>
        <dbReference type="Proteomes" id="UP000027138"/>
    </source>
</evidence>
<organism evidence="2 3">
    <name type="scientific">Jatropha curcas</name>
    <name type="common">Barbados nut</name>
    <dbReference type="NCBI Taxonomy" id="180498"/>
    <lineage>
        <taxon>Eukaryota</taxon>
        <taxon>Viridiplantae</taxon>
        <taxon>Streptophyta</taxon>
        <taxon>Embryophyta</taxon>
        <taxon>Tracheophyta</taxon>
        <taxon>Spermatophyta</taxon>
        <taxon>Magnoliopsida</taxon>
        <taxon>eudicotyledons</taxon>
        <taxon>Gunneridae</taxon>
        <taxon>Pentapetalae</taxon>
        <taxon>rosids</taxon>
        <taxon>fabids</taxon>
        <taxon>Malpighiales</taxon>
        <taxon>Euphorbiaceae</taxon>
        <taxon>Crotonoideae</taxon>
        <taxon>Jatropheae</taxon>
        <taxon>Jatropha</taxon>
    </lineage>
</organism>
<proteinExistence type="predicted"/>
<name>A0A067KGT8_JATCU</name>
<evidence type="ECO:0000313" key="2">
    <source>
        <dbReference type="EMBL" id="KDP31480.1"/>
    </source>
</evidence>
<feature type="domain" description="Dynamin stalk" evidence="1">
    <location>
        <begin position="8"/>
        <end position="106"/>
    </location>
</feature>
<reference evidence="2 3" key="1">
    <citation type="journal article" date="2014" name="PLoS ONE">
        <title>Global Analysis of Gene Expression Profiles in Physic Nut (Jatropha curcas L.) Seedlings Exposed to Salt Stress.</title>
        <authorList>
            <person name="Zhang L."/>
            <person name="Zhang C."/>
            <person name="Wu P."/>
            <person name="Chen Y."/>
            <person name="Li M."/>
            <person name="Jiang H."/>
            <person name="Wu G."/>
        </authorList>
    </citation>
    <scope>NUCLEOTIDE SEQUENCE [LARGE SCALE GENOMIC DNA]</scope>
    <source>
        <strain evidence="3">cv. GZQX0401</strain>
        <tissue evidence="2">Young leaves</tissue>
    </source>
</reference>
<dbReference type="AlphaFoldDB" id="A0A067KGT8"/>
<dbReference type="Pfam" id="PF01031">
    <property type="entry name" value="Dynamin_M"/>
    <property type="match status" value="1"/>
</dbReference>
<dbReference type="Proteomes" id="UP000027138">
    <property type="component" value="Unassembled WGS sequence"/>
</dbReference>